<name>A0A9W8H8S1_9FUNG</name>
<keyword evidence="4" id="KW-1185">Reference proteome</keyword>
<evidence type="ECO:0000256" key="1">
    <source>
        <dbReference type="SAM" id="MobiDB-lite"/>
    </source>
</evidence>
<dbReference type="Proteomes" id="UP001140217">
    <property type="component" value="Unassembled WGS sequence"/>
</dbReference>
<accession>A0A9W8H8S1</accession>
<sequence>MSSRPASTSARTSTSTRTSTRTSTSTGTSTSTSVAEPSATMVCPPPATRCDEGQVQVLVDGDGACRWECQADPLYVAPSNDKGPIIGGSLGAAVCVLAVLLGLLLFAHCKRTLRERAAYAKDARDLASELSDEPLLKDMREEGASAPGSSAGSATAEGSGLAARLAPLFLGLGDLPAAQGSRADAPFRAERPALGAVGTELTMDVFDRPPEADPTLAIADGAAPYRREKTASAYPQLAVFAYPHDPHVLDERPDAAAAAAAALVAHPSQPADVWRAPYAAQRGPVPGSPEDLARLSYDKARRSGSMAIAAARGSSLGM</sequence>
<protein>
    <submittedName>
        <fullName evidence="3">Uncharacterized protein</fullName>
    </submittedName>
</protein>
<evidence type="ECO:0000313" key="4">
    <source>
        <dbReference type="Proteomes" id="UP001140217"/>
    </source>
</evidence>
<dbReference type="AlphaFoldDB" id="A0A9W8H8S1"/>
<organism evidence="3 4">
    <name type="scientific">Coemansia javaensis</name>
    <dbReference type="NCBI Taxonomy" id="2761396"/>
    <lineage>
        <taxon>Eukaryota</taxon>
        <taxon>Fungi</taxon>
        <taxon>Fungi incertae sedis</taxon>
        <taxon>Zoopagomycota</taxon>
        <taxon>Kickxellomycotina</taxon>
        <taxon>Kickxellomycetes</taxon>
        <taxon>Kickxellales</taxon>
        <taxon>Kickxellaceae</taxon>
        <taxon>Coemansia</taxon>
    </lineage>
</organism>
<proteinExistence type="predicted"/>
<feature type="region of interest" description="Disordered" evidence="1">
    <location>
        <begin position="1"/>
        <end position="40"/>
    </location>
</feature>
<keyword evidence="2" id="KW-1133">Transmembrane helix</keyword>
<gene>
    <name evidence="3" type="ORF">H4R18_004522</name>
</gene>
<evidence type="ECO:0000313" key="3">
    <source>
        <dbReference type="EMBL" id="KAJ2778558.1"/>
    </source>
</evidence>
<dbReference type="OrthoDB" id="5596522at2759"/>
<feature type="compositionally biased region" description="Low complexity" evidence="1">
    <location>
        <begin position="1"/>
        <end position="33"/>
    </location>
</feature>
<reference evidence="3" key="1">
    <citation type="submission" date="2022-07" db="EMBL/GenBank/DDBJ databases">
        <title>Phylogenomic reconstructions and comparative analyses of Kickxellomycotina fungi.</title>
        <authorList>
            <person name="Reynolds N.K."/>
            <person name="Stajich J.E."/>
            <person name="Barry K."/>
            <person name="Grigoriev I.V."/>
            <person name="Crous P."/>
            <person name="Smith M.E."/>
        </authorList>
    </citation>
    <scope>NUCLEOTIDE SEQUENCE</scope>
    <source>
        <strain evidence="3">NBRC 105414</strain>
    </source>
</reference>
<keyword evidence="2" id="KW-0812">Transmembrane</keyword>
<evidence type="ECO:0000256" key="2">
    <source>
        <dbReference type="SAM" id="Phobius"/>
    </source>
</evidence>
<feature type="transmembrane region" description="Helical" evidence="2">
    <location>
        <begin position="85"/>
        <end position="106"/>
    </location>
</feature>
<keyword evidence="2" id="KW-0472">Membrane</keyword>
<dbReference type="EMBL" id="JANBUL010000222">
    <property type="protein sequence ID" value="KAJ2778558.1"/>
    <property type="molecule type" value="Genomic_DNA"/>
</dbReference>
<comment type="caution">
    <text evidence="3">The sequence shown here is derived from an EMBL/GenBank/DDBJ whole genome shotgun (WGS) entry which is preliminary data.</text>
</comment>